<keyword evidence="4" id="KW-0597">Phosphoprotein</keyword>
<gene>
    <name evidence="7" type="ORF">FPZ44_19550</name>
</gene>
<name>A0A559IKB2_9BACL</name>
<dbReference type="PROSITE" id="PS01124">
    <property type="entry name" value="HTH_ARAC_FAMILY_2"/>
    <property type="match status" value="1"/>
</dbReference>
<dbReference type="InterPro" id="IPR009057">
    <property type="entry name" value="Homeodomain-like_sf"/>
</dbReference>
<dbReference type="Gene3D" id="1.10.10.60">
    <property type="entry name" value="Homeodomain-like"/>
    <property type="match status" value="2"/>
</dbReference>
<organism evidence="7 8">
    <name type="scientific">Paenibacillus agilis</name>
    <dbReference type="NCBI Taxonomy" id="3020863"/>
    <lineage>
        <taxon>Bacteria</taxon>
        <taxon>Bacillati</taxon>
        <taxon>Bacillota</taxon>
        <taxon>Bacilli</taxon>
        <taxon>Bacillales</taxon>
        <taxon>Paenibacillaceae</taxon>
        <taxon>Paenibacillus</taxon>
    </lineage>
</organism>
<dbReference type="GO" id="GO:0003700">
    <property type="term" value="F:DNA-binding transcription factor activity"/>
    <property type="evidence" value="ECO:0007669"/>
    <property type="project" value="InterPro"/>
</dbReference>
<dbReference type="SMART" id="SM00342">
    <property type="entry name" value="HTH_ARAC"/>
    <property type="match status" value="1"/>
</dbReference>
<dbReference type="SUPFAM" id="SSF46689">
    <property type="entry name" value="Homeodomain-like"/>
    <property type="match status" value="2"/>
</dbReference>
<dbReference type="InterPro" id="IPR020449">
    <property type="entry name" value="Tscrpt_reg_AraC-type_HTH"/>
</dbReference>
<evidence type="ECO:0000313" key="8">
    <source>
        <dbReference type="Proteomes" id="UP000318102"/>
    </source>
</evidence>
<evidence type="ECO:0000256" key="1">
    <source>
        <dbReference type="ARBA" id="ARBA00023015"/>
    </source>
</evidence>
<sequence>MKVLIVDDEAHVRAAIRLLVDWQKYGIEHVDEAADGEQAIAYIQQHQPQIIMTDMMMPNVNGMKLMEWISEHSPNTKLIAVSGHGDFNLVRHTLQHGGIDYLLKPIEPDSVNEAIGRAVESWNKEEAERSKRNQQQIQMNEFKPVVSEKLWSSLIDDPSAQLSTVRRIQQSFELPINIEHIRLALVYVDADDEAFKQRFRHHRDLLYFSLVNIMSEYVNDSCKRGVVFRRWNSPGEIAIVLWQQTEALDILLQDINEALYRTLHRRLHFGCSGVRTFPAGMAQCYEEAKQALLERNLLFGDRYLHSFPTTASAAATAASGTTTASTSSSHVGAISGAAGAFATTGTVVENVKAFRLSAYEESWKLAVLSGSAAQMTEAVQPFIEAVRASGYITPKLLHASYREWETIRANIAHEAVGEAAEQLLRQYPSQTAQAHASPHIAEPFSLDAWQRLWLQELTLLADACYMQQGQEQHIIFDIAKYVEQHYHQDISLQEMAQRFFVSREYISRKFKQQFGINLSDYLAQIRTKKAKLLLMNPHLRISQVAAMVGIPDEKYFSKVFKKQVGVSPNEYRKSQQL</sequence>
<dbReference type="EMBL" id="VNJK01000003">
    <property type="protein sequence ID" value="TVX88106.1"/>
    <property type="molecule type" value="Genomic_DNA"/>
</dbReference>
<keyword evidence="3" id="KW-0804">Transcription</keyword>
<evidence type="ECO:0000256" key="3">
    <source>
        <dbReference type="ARBA" id="ARBA00023163"/>
    </source>
</evidence>
<evidence type="ECO:0000313" key="7">
    <source>
        <dbReference type="EMBL" id="TVX88106.1"/>
    </source>
</evidence>
<proteinExistence type="predicted"/>
<dbReference type="RefSeq" id="WP_144992971.1">
    <property type="nucleotide sequence ID" value="NZ_VNJK01000003.1"/>
</dbReference>
<feature type="modified residue" description="4-aspartylphosphate" evidence="4">
    <location>
        <position position="54"/>
    </location>
</feature>
<dbReference type="GO" id="GO:0000160">
    <property type="term" value="P:phosphorelay signal transduction system"/>
    <property type="evidence" value="ECO:0007669"/>
    <property type="project" value="InterPro"/>
</dbReference>
<keyword evidence="8" id="KW-1185">Reference proteome</keyword>
<keyword evidence="2" id="KW-0238">DNA-binding</keyword>
<reference evidence="7 8" key="1">
    <citation type="submission" date="2019-07" db="EMBL/GenBank/DDBJ databases">
        <authorList>
            <person name="Kim J."/>
        </authorList>
    </citation>
    <scope>NUCLEOTIDE SEQUENCE [LARGE SCALE GENOMIC DNA]</scope>
    <source>
        <strain evidence="7 8">N4</strain>
    </source>
</reference>
<dbReference type="SMART" id="SM00448">
    <property type="entry name" value="REC"/>
    <property type="match status" value="1"/>
</dbReference>
<dbReference type="Proteomes" id="UP000318102">
    <property type="component" value="Unassembled WGS sequence"/>
</dbReference>
<dbReference type="SUPFAM" id="SSF52172">
    <property type="entry name" value="CheY-like"/>
    <property type="match status" value="1"/>
</dbReference>
<dbReference type="Gene3D" id="3.40.50.2300">
    <property type="match status" value="1"/>
</dbReference>
<dbReference type="Pfam" id="PF12833">
    <property type="entry name" value="HTH_18"/>
    <property type="match status" value="1"/>
</dbReference>
<feature type="domain" description="Response regulatory" evidence="6">
    <location>
        <begin position="2"/>
        <end position="119"/>
    </location>
</feature>
<protein>
    <submittedName>
        <fullName evidence="7">Response regulator</fullName>
    </submittedName>
</protein>
<dbReference type="Pfam" id="PF00072">
    <property type="entry name" value="Response_reg"/>
    <property type="match status" value="1"/>
</dbReference>
<dbReference type="InterPro" id="IPR011006">
    <property type="entry name" value="CheY-like_superfamily"/>
</dbReference>
<evidence type="ECO:0000256" key="4">
    <source>
        <dbReference type="PROSITE-ProRule" id="PRU00169"/>
    </source>
</evidence>
<dbReference type="PROSITE" id="PS50110">
    <property type="entry name" value="RESPONSE_REGULATORY"/>
    <property type="match status" value="1"/>
</dbReference>
<keyword evidence="1" id="KW-0805">Transcription regulation</keyword>
<feature type="domain" description="HTH araC/xylS-type" evidence="5">
    <location>
        <begin position="476"/>
        <end position="574"/>
    </location>
</feature>
<dbReference type="CDD" id="cd17536">
    <property type="entry name" value="REC_YesN-like"/>
    <property type="match status" value="1"/>
</dbReference>
<dbReference type="PANTHER" id="PTHR43280">
    <property type="entry name" value="ARAC-FAMILY TRANSCRIPTIONAL REGULATOR"/>
    <property type="match status" value="1"/>
</dbReference>
<evidence type="ECO:0000256" key="2">
    <source>
        <dbReference type="ARBA" id="ARBA00023125"/>
    </source>
</evidence>
<dbReference type="OrthoDB" id="159632at2"/>
<accession>A0A559IKB2</accession>
<dbReference type="PANTHER" id="PTHR43280:SF2">
    <property type="entry name" value="HTH-TYPE TRANSCRIPTIONAL REGULATOR EXSA"/>
    <property type="match status" value="1"/>
</dbReference>
<dbReference type="AlphaFoldDB" id="A0A559IKB2"/>
<evidence type="ECO:0000259" key="6">
    <source>
        <dbReference type="PROSITE" id="PS50110"/>
    </source>
</evidence>
<dbReference type="InterPro" id="IPR018060">
    <property type="entry name" value="HTH_AraC"/>
</dbReference>
<comment type="caution">
    <text evidence="7">The sequence shown here is derived from an EMBL/GenBank/DDBJ whole genome shotgun (WGS) entry which is preliminary data.</text>
</comment>
<dbReference type="GO" id="GO:0043565">
    <property type="term" value="F:sequence-specific DNA binding"/>
    <property type="evidence" value="ECO:0007669"/>
    <property type="project" value="InterPro"/>
</dbReference>
<dbReference type="InterPro" id="IPR001789">
    <property type="entry name" value="Sig_transdc_resp-reg_receiver"/>
</dbReference>
<evidence type="ECO:0000259" key="5">
    <source>
        <dbReference type="PROSITE" id="PS01124"/>
    </source>
</evidence>
<dbReference type="PRINTS" id="PR00032">
    <property type="entry name" value="HTHARAC"/>
</dbReference>